<evidence type="ECO:0000313" key="2">
    <source>
        <dbReference type="Proteomes" id="UP000241074"/>
    </source>
</evidence>
<reference evidence="1 2" key="2">
    <citation type="submission" date="2018-03" db="EMBL/GenBank/DDBJ databases">
        <authorList>
            <person name="Keele B.F."/>
        </authorList>
    </citation>
    <scope>NUCLEOTIDE SEQUENCE [LARGE SCALE GENOMIC DNA]</scope>
    <source>
        <strain evidence="1 2">D13</strain>
    </source>
</reference>
<gene>
    <name evidence="1" type="ORF">C7S18_15765</name>
</gene>
<dbReference type="AlphaFoldDB" id="A0A2P1PUN7"/>
<name>A0A2P1PUN7_9GAMM</name>
<dbReference type="EMBL" id="CP027860">
    <property type="protein sequence ID" value="AVP98553.1"/>
    <property type="molecule type" value="Genomic_DNA"/>
</dbReference>
<protein>
    <submittedName>
        <fullName evidence="1">Uncharacterized protein</fullName>
    </submittedName>
</protein>
<organism evidence="1 2">
    <name type="scientific">Ahniella affigens</name>
    <dbReference type="NCBI Taxonomy" id="2021234"/>
    <lineage>
        <taxon>Bacteria</taxon>
        <taxon>Pseudomonadati</taxon>
        <taxon>Pseudomonadota</taxon>
        <taxon>Gammaproteobacteria</taxon>
        <taxon>Lysobacterales</taxon>
        <taxon>Rhodanobacteraceae</taxon>
        <taxon>Ahniella</taxon>
    </lineage>
</organism>
<sequence length="99" mass="10679">MLDRSLDMSVSGAALLARTHYRAQCASLVSLRCQFGILVSAHWGSFMMPLCGGSFILIASDLQVAVYGAAFVKVDLAHLELRIGITTQSQPLDLAVLRI</sequence>
<evidence type="ECO:0000313" key="1">
    <source>
        <dbReference type="EMBL" id="AVP98553.1"/>
    </source>
</evidence>
<proteinExistence type="predicted"/>
<reference evidence="1 2" key="1">
    <citation type="submission" date="2018-03" db="EMBL/GenBank/DDBJ databases">
        <title>Ahniella affigens gen. nov., sp. nov., a gammaproteobacterium isolated from sandy soil near a stream.</title>
        <authorList>
            <person name="Ko Y."/>
            <person name="Kim J.-H."/>
        </authorList>
    </citation>
    <scope>NUCLEOTIDE SEQUENCE [LARGE SCALE GENOMIC DNA]</scope>
    <source>
        <strain evidence="1 2">D13</strain>
    </source>
</reference>
<dbReference type="Proteomes" id="UP000241074">
    <property type="component" value="Chromosome"/>
</dbReference>
<accession>A0A2P1PUN7</accession>
<dbReference type="KEGG" id="xba:C7S18_15765"/>
<keyword evidence="2" id="KW-1185">Reference proteome</keyword>